<keyword evidence="3" id="KW-1185">Reference proteome</keyword>
<proteinExistence type="predicted"/>
<evidence type="ECO:0000313" key="2">
    <source>
        <dbReference type="EMBL" id="KJJ38918.1"/>
    </source>
</evidence>
<dbReference type="Proteomes" id="UP000033497">
    <property type="component" value="Unassembled WGS sequence"/>
</dbReference>
<sequence>MRRLAENSAKKEGYQSVKLYNPNDTLMGQNTKELALQVRQKTDDSKPNERTKVQTIKELELKYTQPSNSSLNRTINISLKN</sequence>
<evidence type="ECO:0000313" key="3">
    <source>
        <dbReference type="Proteomes" id="UP000033497"/>
    </source>
</evidence>
<feature type="compositionally biased region" description="Basic and acidic residues" evidence="1">
    <location>
        <begin position="1"/>
        <end position="13"/>
    </location>
</feature>
<name>A0ABR5DJF7_9FLAO</name>
<dbReference type="EMBL" id="JSVU01000003">
    <property type="protein sequence ID" value="KJJ38918.1"/>
    <property type="molecule type" value="Genomic_DNA"/>
</dbReference>
<comment type="caution">
    <text evidence="2">The sequence shown here is derived from an EMBL/GenBank/DDBJ whole genome shotgun (WGS) entry which is preliminary data.</text>
</comment>
<feature type="region of interest" description="Disordered" evidence="1">
    <location>
        <begin position="1"/>
        <end position="26"/>
    </location>
</feature>
<gene>
    <name evidence="2" type="ORF">MB09_05610</name>
</gene>
<reference evidence="2 3" key="1">
    <citation type="submission" date="2014-10" db="EMBL/GenBank/DDBJ databases">
        <title>Genome sequencing of Vitellibacter vladivostokensis KMM 3516.</title>
        <authorList>
            <person name="Thevarajoo S."/>
            <person name="Selvaratnam C."/>
            <person name="Goh K.M."/>
            <person name="Chong C.S."/>
        </authorList>
    </citation>
    <scope>NUCLEOTIDE SEQUENCE [LARGE SCALE GENOMIC DNA]</scope>
    <source>
        <strain evidence="2 3">KMM 3516</strain>
    </source>
</reference>
<accession>A0ABR5DJF7</accession>
<organism evidence="2 3">
    <name type="scientific">Aequorivita vladivostokensis</name>
    <dbReference type="NCBI Taxonomy" id="171194"/>
    <lineage>
        <taxon>Bacteria</taxon>
        <taxon>Pseudomonadati</taxon>
        <taxon>Bacteroidota</taxon>
        <taxon>Flavobacteriia</taxon>
        <taxon>Flavobacteriales</taxon>
        <taxon>Flavobacteriaceae</taxon>
        <taxon>Aequorivita</taxon>
    </lineage>
</organism>
<evidence type="ECO:0000256" key="1">
    <source>
        <dbReference type="SAM" id="MobiDB-lite"/>
    </source>
</evidence>
<protein>
    <submittedName>
        <fullName evidence="2">Uncharacterized protein</fullName>
    </submittedName>
</protein>